<feature type="active site" description="Proton donor" evidence="7">
    <location>
        <position position="63"/>
    </location>
</feature>
<dbReference type="InterPro" id="IPR011060">
    <property type="entry name" value="RibuloseP-bd_barrel"/>
</dbReference>
<comment type="caution">
    <text evidence="12">The sequence shown here is derived from an EMBL/GenBank/DDBJ whole genome shotgun (WGS) entry which is preliminary data.</text>
</comment>
<feature type="binding site" evidence="7">
    <location>
        <begin position="61"/>
        <end position="70"/>
    </location>
    <ligand>
        <name>substrate</name>
    </ligand>
</feature>
<evidence type="ECO:0000256" key="5">
    <source>
        <dbReference type="ARBA" id="ARBA00023239"/>
    </source>
</evidence>
<evidence type="ECO:0000259" key="11">
    <source>
        <dbReference type="SMART" id="SM00934"/>
    </source>
</evidence>
<comment type="similarity">
    <text evidence="7">Belongs to the OMP decarboxylase family. Type 1 subfamily.</text>
</comment>
<comment type="catalytic activity">
    <reaction evidence="6 7 10">
        <text>orotidine 5'-phosphate + H(+) = UMP + CO2</text>
        <dbReference type="Rhea" id="RHEA:11596"/>
        <dbReference type="ChEBI" id="CHEBI:15378"/>
        <dbReference type="ChEBI" id="CHEBI:16526"/>
        <dbReference type="ChEBI" id="CHEBI:57538"/>
        <dbReference type="ChEBI" id="CHEBI:57865"/>
        <dbReference type="EC" id="4.1.1.23"/>
    </reaction>
</comment>
<feature type="binding site" evidence="7 9">
    <location>
        <position position="207"/>
    </location>
    <ligand>
        <name>substrate</name>
    </ligand>
</feature>
<comment type="subunit">
    <text evidence="7">Homodimer.</text>
</comment>
<accession>A0A243RIG7</accession>
<dbReference type="HAMAP" id="MF_01200_B">
    <property type="entry name" value="OMPdecase_type1_B"/>
    <property type="match status" value="1"/>
</dbReference>
<dbReference type="GO" id="GO:0044205">
    <property type="term" value="P:'de novo' UMP biosynthetic process"/>
    <property type="evidence" value="ECO:0007669"/>
    <property type="project" value="UniProtKB-UniRule"/>
</dbReference>
<dbReference type="SMART" id="SM00934">
    <property type="entry name" value="OMPdecase"/>
    <property type="match status" value="1"/>
</dbReference>
<evidence type="ECO:0000313" key="12">
    <source>
        <dbReference type="EMBL" id="OUC93870.1"/>
    </source>
</evidence>
<dbReference type="RefSeq" id="WP_086575937.1">
    <property type="nucleotide sequence ID" value="NZ_NGFP01000122.1"/>
</dbReference>
<name>A0A243RIG7_9ACTN</name>
<dbReference type="SUPFAM" id="SSF51366">
    <property type="entry name" value="Ribulose-phoshate binding barrel"/>
    <property type="match status" value="1"/>
</dbReference>
<dbReference type="GO" id="GO:0006207">
    <property type="term" value="P:'de novo' pyrimidine nucleobase biosynthetic process"/>
    <property type="evidence" value="ECO:0007669"/>
    <property type="project" value="InterPro"/>
</dbReference>
<dbReference type="Gene3D" id="3.20.20.70">
    <property type="entry name" value="Aldolase class I"/>
    <property type="match status" value="1"/>
</dbReference>
<feature type="binding site" evidence="7 9">
    <location>
        <position position="116"/>
    </location>
    <ligand>
        <name>substrate</name>
    </ligand>
</feature>
<dbReference type="NCBIfam" id="NF001273">
    <property type="entry name" value="PRK00230.1"/>
    <property type="match status" value="1"/>
</dbReference>
<evidence type="ECO:0000256" key="3">
    <source>
        <dbReference type="ARBA" id="ARBA00022793"/>
    </source>
</evidence>
<feature type="binding site" evidence="7 9">
    <location>
        <position position="177"/>
    </location>
    <ligand>
        <name>substrate</name>
    </ligand>
</feature>
<evidence type="ECO:0000313" key="13">
    <source>
        <dbReference type="Proteomes" id="UP000194761"/>
    </source>
</evidence>
<evidence type="ECO:0000256" key="1">
    <source>
        <dbReference type="ARBA" id="ARBA00002356"/>
    </source>
</evidence>
<dbReference type="EC" id="4.1.1.23" evidence="7"/>
<evidence type="ECO:0000256" key="10">
    <source>
        <dbReference type="RuleBase" id="RU000512"/>
    </source>
</evidence>
<dbReference type="UniPathway" id="UPA00070">
    <property type="reaction ID" value="UER00120"/>
</dbReference>
<proteinExistence type="inferred from homology"/>
<evidence type="ECO:0000256" key="8">
    <source>
        <dbReference type="PIRSR" id="PIRSR614732-1"/>
    </source>
</evidence>
<evidence type="ECO:0000256" key="2">
    <source>
        <dbReference type="ARBA" id="ARBA00004861"/>
    </source>
</evidence>
<dbReference type="CDD" id="cd04725">
    <property type="entry name" value="OMP_decarboxylase_like"/>
    <property type="match status" value="1"/>
</dbReference>
<dbReference type="InterPro" id="IPR001754">
    <property type="entry name" value="OMPdeCOase_dom"/>
</dbReference>
<dbReference type="EMBL" id="NGFP01000122">
    <property type="protein sequence ID" value="OUC93870.1"/>
    <property type="molecule type" value="Genomic_DNA"/>
</dbReference>
<feature type="active site" description="For OMPdecase activity" evidence="8">
    <location>
        <position position="63"/>
    </location>
</feature>
<keyword evidence="13" id="KW-1185">Reference proteome</keyword>
<dbReference type="AlphaFoldDB" id="A0A243RIG7"/>
<comment type="pathway">
    <text evidence="2 7 10">Pyrimidine metabolism; UMP biosynthesis via de novo pathway; UMP from orotate: step 2/2.</text>
</comment>
<dbReference type="InterPro" id="IPR014732">
    <property type="entry name" value="OMPdecase"/>
</dbReference>
<dbReference type="Pfam" id="PF00215">
    <property type="entry name" value="OMPdecase"/>
    <property type="match status" value="1"/>
</dbReference>
<dbReference type="InterPro" id="IPR013785">
    <property type="entry name" value="Aldolase_TIM"/>
</dbReference>
<dbReference type="GO" id="GO:0004590">
    <property type="term" value="F:orotidine-5'-phosphate decarboxylase activity"/>
    <property type="evidence" value="ECO:0007669"/>
    <property type="project" value="UniProtKB-UniRule"/>
</dbReference>
<dbReference type="PROSITE" id="PS00156">
    <property type="entry name" value="OMPDECASE"/>
    <property type="match status" value="1"/>
</dbReference>
<dbReference type="GO" id="GO:0005829">
    <property type="term" value="C:cytosol"/>
    <property type="evidence" value="ECO:0007669"/>
    <property type="project" value="TreeGrafter"/>
</dbReference>
<feature type="active site" description="For OMPdecase activity" evidence="8">
    <location>
        <position position="66"/>
    </location>
</feature>
<evidence type="ECO:0000256" key="6">
    <source>
        <dbReference type="ARBA" id="ARBA00049157"/>
    </source>
</evidence>
<evidence type="ECO:0000256" key="4">
    <source>
        <dbReference type="ARBA" id="ARBA00022975"/>
    </source>
</evidence>
<sequence length="237" mass="23631">MTPAPIAVALDAPDLETAAHWASLVTPHVSTVKVGLELYLRYGPEVIASVRGASGVQVFLDLKLHDIPNTVAGAAKAVARLKPAILTVHAAGGPAMIQAAVEALPDTQIAAVTVLTSLSDADLERIGVAGPSDDAARRLAVVAVGAGAQALVCSPREVATVRAEVGPDITLITPGVRPVGAASQDQARVATPEQALADGADLLVIGRPITGSADPGAAAAGIAAALRRTLAGSGRAV</sequence>
<dbReference type="Proteomes" id="UP000194761">
    <property type="component" value="Unassembled WGS sequence"/>
</dbReference>
<feature type="domain" description="Orotidine 5'-phosphate decarboxylase" evidence="11">
    <location>
        <begin position="5"/>
        <end position="222"/>
    </location>
</feature>
<reference evidence="12 13" key="1">
    <citation type="submission" date="2017-05" db="EMBL/GenBank/DDBJ databases">
        <title>Biotechnological potential of actinobacteria isolated from South African environments.</title>
        <authorList>
            <person name="Le Roes-Hill M."/>
            <person name="Prins A."/>
            <person name="Durrell K.A."/>
        </authorList>
    </citation>
    <scope>NUCLEOTIDE SEQUENCE [LARGE SCALE GENOMIC DNA]</scope>
    <source>
        <strain evidence="12">M26</strain>
    </source>
</reference>
<dbReference type="InterPro" id="IPR047596">
    <property type="entry name" value="OMPdecase_bac"/>
</dbReference>
<feature type="binding site" evidence="7 9">
    <location>
        <position position="33"/>
    </location>
    <ligand>
        <name>substrate</name>
    </ligand>
</feature>
<feature type="active site" description="For OMPdecase activity" evidence="8">
    <location>
        <position position="61"/>
    </location>
</feature>
<feature type="binding site" evidence="7 9">
    <location>
        <position position="11"/>
    </location>
    <ligand>
        <name>substrate</name>
    </ligand>
</feature>
<keyword evidence="3 7" id="KW-0210">Decarboxylase</keyword>
<gene>
    <name evidence="7" type="primary">pyrF</name>
    <name evidence="12" type="ORF">CA984_24665</name>
</gene>
<comment type="function">
    <text evidence="1 7">Catalyzes the decarboxylation of orotidine 5'-monophosphate (OMP) to uridine 5'-monophosphate (UMP).</text>
</comment>
<dbReference type="NCBIfam" id="TIGR01740">
    <property type="entry name" value="pyrF"/>
    <property type="match status" value="1"/>
</dbReference>
<feature type="binding site" evidence="7 9">
    <location>
        <position position="206"/>
    </location>
    <ligand>
        <name>substrate</name>
    </ligand>
</feature>
<evidence type="ECO:0000256" key="7">
    <source>
        <dbReference type="HAMAP-Rule" id="MF_01200"/>
    </source>
</evidence>
<dbReference type="InterPro" id="IPR018089">
    <property type="entry name" value="OMPdecase_AS"/>
</dbReference>
<dbReference type="PANTHER" id="PTHR32119">
    <property type="entry name" value="OROTIDINE 5'-PHOSPHATE DECARBOXYLASE"/>
    <property type="match status" value="1"/>
</dbReference>
<organism evidence="12 13">
    <name type="scientific">Streptosporangium minutum</name>
    <dbReference type="NCBI Taxonomy" id="569862"/>
    <lineage>
        <taxon>Bacteria</taxon>
        <taxon>Bacillati</taxon>
        <taxon>Actinomycetota</taxon>
        <taxon>Actinomycetes</taxon>
        <taxon>Streptosporangiales</taxon>
        <taxon>Streptosporangiaceae</taxon>
        <taxon>Streptosporangium</taxon>
    </lineage>
</organism>
<feature type="binding site" evidence="7 9">
    <location>
        <position position="186"/>
    </location>
    <ligand>
        <name>substrate</name>
    </ligand>
</feature>
<keyword evidence="5 7" id="KW-0456">Lyase</keyword>
<evidence type="ECO:0000256" key="9">
    <source>
        <dbReference type="PIRSR" id="PIRSR614732-2"/>
    </source>
</evidence>
<keyword evidence="4 7" id="KW-0665">Pyrimidine biosynthesis</keyword>
<dbReference type="PANTHER" id="PTHR32119:SF2">
    <property type="entry name" value="OROTIDINE 5'-PHOSPHATE DECARBOXYLASE"/>
    <property type="match status" value="1"/>
</dbReference>
<protein>
    <recommendedName>
        <fullName evidence="7">Orotidine 5'-phosphate decarboxylase</fullName>
        <ecNumber evidence="7">4.1.1.23</ecNumber>
    </recommendedName>
    <alternativeName>
        <fullName evidence="7">OMP decarboxylase</fullName>
        <shortName evidence="7">OMPDCase</shortName>
        <shortName evidence="7">OMPdecase</shortName>
    </alternativeName>
</protein>